<proteinExistence type="predicted"/>
<accession>A0A378MVN3</accession>
<dbReference type="Proteomes" id="UP000254802">
    <property type="component" value="Unassembled WGS sequence"/>
</dbReference>
<dbReference type="GO" id="GO:0015293">
    <property type="term" value="F:symporter activity"/>
    <property type="evidence" value="ECO:0007669"/>
    <property type="project" value="TreeGrafter"/>
</dbReference>
<protein>
    <submittedName>
        <fullName evidence="3">Pseudouridine transporter</fullName>
    </submittedName>
</protein>
<keyword evidence="1" id="KW-0812">Transmembrane</keyword>
<evidence type="ECO:0000256" key="1">
    <source>
        <dbReference type="SAM" id="Phobius"/>
    </source>
</evidence>
<gene>
    <name evidence="3" type="primary">psuT_1</name>
    <name evidence="3" type="ORF">NCTC10638_00605</name>
</gene>
<dbReference type="InterPro" id="IPR008276">
    <property type="entry name" value="C_nuclsd_transpt"/>
</dbReference>
<sequence>MPWQDADIAGQMIGMKLAVNMNLSDILSLLKYLQSDAVVQLSDKTKAIITFALCGFANFSAIAVLISGIGSMAPSRRSDIARLGLKSSDCAAHWRT</sequence>
<evidence type="ECO:0000259" key="2">
    <source>
        <dbReference type="Pfam" id="PF07662"/>
    </source>
</evidence>
<dbReference type="GO" id="GO:0005886">
    <property type="term" value="C:plasma membrane"/>
    <property type="evidence" value="ECO:0007669"/>
    <property type="project" value="TreeGrafter"/>
</dbReference>
<dbReference type="AlphaFoldDB" id="A0A378MVN3"/>
<organism evidence="3 4">
    <name type="scientific">Mannheimia haemolytica</name>
    <name type="common">Pasteurella haemolytica</name>
    <dbReference type="NCBI Taxonomy" id="75985"/>
    <lineage>
        <taxon>Bacteria</taxon>
        <taxon>Pseudomonadati</taxon>
        <taxon>Pseudomonadota</taxon>
        <taxon>Gammaproteobacteria</taxon>
        <taxon>Pasteurellales</taxon>
        <taxon>Pasteurellaceae</taxon>
        <taxon>Mannheimia</taxon>
    </lineage>
</organism>
<dbReference type="GO" id="GO:0005337">
    <property type="term" value="F:nucleoside transmembrane transporter activity"/>
    <property type="evidence" value="ECO:0007669"/>
    <property type="project" value="InterPro"/>
</dbReference>
<feature type="transmembrane region" description="Helical" evidence="1">
    <location>
        <begin position="48"/>
        <end position="73"/>
    </location>
</feature>
<name>A0A378MVN3_MANHA</name>
<reference evidence="3 4" key="1">
    <citation type="submission" date="2018-06" db="EMBL/GenBank/DDBJ databases">
        <authorList>
            <consortium name="Pathogen Informatics"/>
            <person name="Doyle S."/>
        </authorList>
    </citation>
    <scope>NUCLEOTIDE SEQUENCE [LARGE SCALE GENOMIC DNA]</scope>
    <source>
        <strain evidence="3 4">NCTC10638</strain>
    </source>
</reference>
<dbReference type="Pfam" id="PF07662">
    <property type="entry name" value="Nucleos_tra2_C"/>
    <property type="match status" value="1"/>
</dbReference>
<dbReference type="PANTHER" id="PTHR10590:SF4">
    <property type="entry name" value="SOLUTE CARRIER FAMILY 28 MEMBER 3"/>
    <property type="match status" value="1"/>
</dbReference>
<dbReference type="PANTHER" id="PTHR10590">
    <property type="entry name" value="SODIUM/NUCLEOSIDE COTRANSPORTER"/>
    <property type="match status" value="1"/>
</dbReference>
<evidence type="ECO:0000313" key="3">
    <source>
        <dbReference type="EMBL" id="STY59435.1"/>
    </source>
</evidence>
<dbReference type="EMBL" id="UGPN01000002">
    <property type="protein sequence ID" value="STY59435.1"/>
    <property type="molecule type" value="Genomic_DNA"/>
</dbReference>
<keyword evidence="1" id="KW-0472">Membrane</keyword>
<feature type="domain" description="Concentrative nucleoside transporter C-terminal" evidence="2">
    <location>
        <begin position="2"/>
        <end position="87"/>
    </location>
</feature>
<evidence type="ECO:0000313" key="4">
    <source>
        <dbReference type="Proteomes" id="UP000254802"/>
    </source>
</evidence>
<keyword evidence="1" id="KW-1133">Transmembrane helix</keyword>
<dbReference type="InterPro" id="IPR011657">
    <property type="entry name" value="CNT_C_dom"/>
</dbReference>